<proteinExistence type="inferred from homology"/>
<dbReference type="GO" id="GO:0070475">
    <property type="term" value="P:rRNA base methylation"/>
    <property type="evidence" value="ECO:0007669"/>
    <property type="project" value="TreeGrafter"/>
</dbReference>
<dbReference type="PANTHER" id="PTHR11265">
    <property type="entry name" value="S-ADENOSYL-METHYLTRANSFERASE MRAW"/>
    <property type="match status" value="1"/>
</dbReference>
<evidence type="ECO:0008006" key="6">
    <source>
        <dbReference type="Google" id="ProtNLM"/>
    </source>
</evidence>
<reference evidence="5" key="1">
    <citation type="submission" date="2018-05" db="EMBL/GenBank/DDBJ databases">
        <authorList>
            <person name="Lanie J.A."/>
            <person name="Ng W.-L."/>
            <person name="Kazmierczak K.M."/>
            <person name="Andrzejewski T.M."/>
            <person name="Davidsen T.M."/>
            <person name="Wayne K.J."/>
            <person name="Tettelin H."/>
            <person name="Glass J.I."/>
            <person name="Rusch D."/>
            <person name="Podicherti R."/>
            <person name="Tsui H.-C.T."/>
            <person name="Winkler M.E."/>
        </authorList>
    </citation>
    <scope>NUCLEOTIDE SEQUENCE</scope>
</reference>
<dbReference type="PIRSF" id="PIRSF004486">
    <property type="entry name" value="MraW"/>
    <property type="match status" value="1"/>
</dbReference>
<dbReference type="Gene3D" id="1.10.150.170">
    <property type="entry name" value="Putative methyltransferase TM0872, insert domain"/>
    <property type="match status" value="1"/>
</dbReference>
<dbReference type="EMBL" id="UINC01055051">
    <property type="protein sequence ID" value="SVB73493.1"/>
    <property type="molecule type" value="Genomic_DNA"/>
</dbReference>
<dbReference type="SUPFAM" id="SSF81799">
    <property type="entry name" value="Putative methyltransferase TM0872, insert domain"/>
    <property type="match status" value="1"/>
</dbReference>
<evidence type="ECO:0000256" key="4">
    <source>
        <dbReference type="ARBA" id="ARBA00022691"/>
    </source>
</evidence>
<evidence type="ECO:0000313" key="5">
    <source>
        <dbReference type="EMBL" id="SVB73493.1"/>
    </source>
</evidence>
<dbReference type="InterPro" id="IPR002903">
    <property type="entry name" value="RsmH"/>
</dbReference>
<dbReference type="InterPro" id="IPR029063">
    <property type="entry name" value="SAM-dependent_MTases_sf"/>
</dbReference>
<evidence type="ECO:0000256" key="2">
    <source>
        <dbReference type="ARBA" id="ARBA00022603"/>
    </source>
</evidence>
<keyword evidence="2" id="KW-0489">Methyltransferase</keyword>
<dbReference type="SUPFAM" id="SSF53335">
    <property type="entry name" value="S-adenosyl-L-methionine-dependent methyltransferases"/>
    <property type="match status" value="1"/>
</dbReference>
<dbReference type="NCBIfam" id="TIGR00006">
    <property type="entry name" value="16S rRNA (cytosine(1402)-N(4))-methyltransferase RsmH"/>
    <property type="match status" value="1"/>
</dbReference>
<dbReference type="AlphaFoldDB" id="A0A382GFV9"/>
<dbReference type="InterPro" id="IPR023397">
    <property type="entry name" value="SAM-dep_MeTrfase_MraW_recog"/>
</dbReference>
<protein>
    <recommendedName>
        <fullName evidence="6">16S rRNA (Cytosine(1402)-N(4))-methyltransferase</fullName>
    </recommendedName>
</protein>
<evidence type="ECO:0000256" key="1">
    <source>
        <dbReference type="ARBA" id="ARBA00010396"/>
    </source>
</evidence>
<keyword evidence="3" id="KW-0808">Transferase</keyword>
<keyword evidence="4" id="KW-0949">S-adenosyl-L-methionine</keyword>
<dbReference type="Gene3D" id="3.40.50.150">
    <property type="entry name" value="Vaccinia Virus protein VP39"/>
    <property type="match status" value="1"/>
</dbReference>
<sequence>MPAHHESVMKNEVLHYLNVHMEGVIVDGTLGDGGHTEFILKNTAPEIRVFAIDRDRSAIERARERLSPFRDRVTLAYGNLGDLKSLAVQNGIIRIVGLLMDLGVSSPQLDTPGRGFSIQHDGPLDMRMDLSQKTSAADLLKKLSDAELIAILKNFGEERYSKRIVRAIRKEQVERPITTTGQLSRIVAKVMASPRHTRIHPATRTFQALRIAVNDELEQLKLALQDVIGLLNSTARLVVISFHSLEDRIVKTFFRDEQKGCSCPPKIPVCICGRTQTLKVLTRKPIVPSEEEVARNPRSISAKLRVAERIYV</sequence>
<dbReference type="Pfam" id="PF01795">
    <property type="entry name" value="Methyltransf_5"/>
    <property type="match status" value="1"/>
</dbReference>
<gene>
    <name evidence="5" type="ORF">METZ01_LOCUS226347</name>
</gene>
<dbReference type="PANTHER" id="PTHR11265:SF0">
    <property type="entry name" value="12S RRNA N4-METHYLCYTIDINE METHYLTRANSFERASE"/>
    <property type="match status" value="1"/>
</dbReference>
<comment type="similarity">
    <text evidence="1">Belongs to the methyltransferase superfamily. RsmH family.</text>
</comment>
<organism evidence="5">
    <name type="scientific">marine metagenome</name>
    <dbReference type="NCBI Taxonomy" id="408172"/>
    <lineage>
        <taxon>unclassified sequences</taxon>
        <taxon>metagenomes</taxon>
        <taxon>ecological metagenomes</taxon>
    </lineage>
</organism>
<dbReference type="HAMAP" id="MF_01007">
    <property type="entry name" value="16SrRNA_methyltr_H"/>
    <property type="match status" value="1"/>
</dbReference>
<evidence type="ECO:0000256" key="3">
    <source>
        <dbReference type="ARBA" id="ARBA00022679"/>
    </source>
</evidence>
<accession>A0A382GFV9</accession>
<dbReference type="GO" id="GO:0071424">
    <property type="term" value="F:rRNA (cytosine-N4-)-methyltransferase activity"/>
    <property type="evidence" value="ECO:0007669"/>
    <property type="project" value="TreeGrafter"/>
</dbReference>
<name>A0A382GFV9_9ZZZZ</name>
<dbReference type="GO" id="GO:0005737">
    <property type="term" value="C:cytoplasm"/>
    <property type="evidence" value="ECO:0007669"/>
    <property type="project" value="TreeGrafter"/>
</dbReference>